<evidence type="ECO:0000256" key="2">
    <source>
        <dbReference type="ARBA" id="ARBA00006787"/>
    </source>
</evidence>
<keyword evidence="5" id="KW-0408">Iron</keyword>
<dbReference type="GO" id="GO:0016121">
    <property type="term" value="P:carotene catabolic process"/>
    <property type="evidence" value="ECO:0007669"/>
    <property type="project" value="TreeGrafter"/>
</dbReference>
<feature type="non-terminal residue" evidence="6">
    <location>
        <position position="209"/>
    </location>
</feature>
<evidence type="ECO:0000256" key="5">
    <source>
        <dbReference type="ARBA" id="ARBA00023004"/>
    </source>
</evidence>
<evidence type="ECO:0000313" key="6">
    <source>
        <dbReference type="EMBL" id="NQV66177.1"/>
    </source>
</evidence>
<evidence type="ECO:0000313" key="7">
    <source>
        <dbReference type="Proteomes" id="UP000754644"/>
    </source>
</evidence>
<organism evidence="6 7">
    <name type="scientific">SAR86 cluster bacterium</name>
    <dbReference type="NCBI Taxonomy" id="2030880"/>
    <lineage>
        <taxon>Bacteria</taxon>
        <taxon>Pseudomonadati</taxon>
        <taxon>Pseudomonadota</taxon>
        <taxon>Gammaproteobacteria</taxon>
        <taxon>SAR86 cluster</taxon>
    </lineage>
</organism>
<reference evidence="6" key="1">
    <citation type="submission" date="2020-05" db="EMBL/GenBank/DDBJ databases">
        <title>Sulfur intermediates as new biogeochemical hubs in an aquatic model microbial ecosystem.</title>
        <authorList>
            <person name="Vigneron A."/>
        </authorList>
    </citation>
    <scope>NUCLEOTIDE SEQUENCE</scope>
    <source>
        <strain evidence="6">Bin.250</strain>
    </source>
</reference>
<evidence type="ECO:0000256" key="1">
    <source>
        <dbReference type="ARBA" id="ARBA00001954"/>
    </source>
</evidence>
<dbReference type="GO" id="GO:0010436">
    <property type="term" value="F:carotenoid dioxygenase activity"/>
    <property type="evidence" value="ECO:0007669"/>
    <property type="project" value="TreeGrafter"/>
</dbReference>
<dbReference type="EMBL" id="JABMOJ010000471">
    <property type="protein sequence ID" value="NQV66177.1"/>
    <property type="molecule type" value="Genomic_DNA"/>
</dbReference>
<evidence type="ECO:0000256" key="4">
    <source>
        <dbReference type="ARBA" id="ARBA00023002"/>
    </source>
</evidence>
<dbReference type="Pfam" id="PF03055">
    <property type="entry name" value="RPE65"/>
    <property type="match status" value="1"/>
</dbReference>
<proteinExistence type="inferred from homology"/>
<dbReference type="Proteomes" id="UP000754644">
    <property type="component" value="Unassembled WGS sequence"/>
</dbReference>
<comment type="cofactor">
    <cofactor evidence="1">
        <name>Fe(2+)</name>
        <dbReference type="ChEBI" id="CHEBI:29033"/>
    </cofactor>
</comment>
<keyword evidence="4" id="KW-0560">Oxidoreductase</keyword>
<keyword evidence="3" id="KW-0479">Metal-binding</keyword>
<sequence>MLEIHSVTTLTIAPDNENAYLNGLFKSNAVEYNANSESLTVIGEIPRDLNGVYVRNTHNQIHEPMGYYHPFDGDGMLHSAYFKDGKMAYRNRFVETTGLLAEKAAGKSLWPGLVEPQMGARRGWGAIGAMKDNAGTDVIGHAGKLLAVMSQGSEPWRLDPVTLENLGPDQNWAKLLKDGVAGEFKVDEHTGDMMFMNYPETPPYMNYGV</sequence>
<accession>A0A972W043</accession>
<dbReference type="AlphaFoldDB" id="A0A972W043"/>
<dbReference type="PANTHER" id="PTHR10543:SF89">
    <property type="entry name" value="CAROTENOID 9,10(9',10')-CLEAVAGE DIOXYGENASE 1"/>
    <property type="match status" value="1"/>
</dbReference>
<comment type="caution">
    <text evidence="6">The sequence shown here is derived from an EMBL/GenBank/DDBJ whole genome shotgun (WGS) entry which is preliminary data.</text>
</comment>
<gene>
    <name evidence="6" type="ORF">HQ497_12515</name>
</gene>
<evidence type="ECO:0000256" key="3">
    <source>
        <dbReference type="ARBA" id="ARBA00022723"/>
    </source>
</evidence>
<dbReference type="GO" id="GO:0046872">
    <property type="term" value="F:metal ion binding"/>
    <property type="evidence" value="ECO:0007669"/>
    <property type="project" value="UniProtKB-KW"/>
</dbReference>
<name>A0A972W043_9GAMM</name>
<dbReference type="PANTHER" id="PTHR10543">
    <property type="entry name" value="BETA-CAROTENE DIOXYGENASE"/>
    <property type="match status" value="1"/>
</dbReference>
<protein>
    <submittedName>
        <fullName evidence="6">Carotenoid oxygenase family protein</fullName>
    </submittedName>
</protein>
<comment type="similarity">
    <text evidence="2">Belongs to the carotenoid oxygenase family.</text>
</comment>
<dbReference type="InterPro" id="IPR004294">
    <property type="entry name" value="Carotenoid_Oase"/>
</dbReference>